<accession>A0A1Q5ZST9</accession>
<comment type="caution">
    <text evidence="1">The sequence shown here is derived from an EMBL/GenBank/DDBJ whole genome shotgun (WGS) entry which is preliminary data.</text>
</comment>
<reference evidence="1 2" key="1">
    <citation type="submission" date="2016-11" db="EMBL/GenBank/DDBJ databases">
        <title>Whole Genome Sequencing of Mucilaginibacter polytrichastri RG4-7(T) isolated from the moss sample.</title>
        <authorList>
            <person name="Li Y."/>
        </authorList>
    </citation>
    <scope>NUCLEOTIDE SEQUENCE [LARGE SCALE GENOMIC DNA]</scope>
    <source>
        <strain evidence="1 2">RG4-7</strain>
    </source>
</reference>
<proteinExistence type="predicted"/>
<evidence type="ECO:0000313" key="1">
    <source>
        <dbReference type="EMBL" id="OKS84834.1"/>
    </source>
</evidence>
<gene>
    <name evidence="1" type="ORF">RG47T_0271</name>
</gene>
<dbReference type="EMBL" id="MPPL01000001">
    <property type="protein sequence ID" value="OKS84834.1"/>
    <property type="molecule type" value="Genomic_DNA"/>
</dbReference>
<dbReference type="STRING" id="1302689.RG47T_0271"/>
<evidence type="ECO:0000313" key="2">
    <source>
        <dbReference type="Proteomes" id="UP000186720"/>
    </source>
</evidence>
<keyword evidence="2" id="KW-1185">Reference proteome</keyword>
<protein>
    <submittedName>
        <fullName evidence="1">Uncharacterized protein</fullName>
    </submittedName>
</protein>
<organism evidence="1 2">
    <name type="scientific">Mucilaginibacter polytrichastri</name>
    <dbReference type="NCBI Taxonomy" id="1302689"/>
    <lineage>
        <taxon>Bacteria</taxon>
        <taxon>Pseudomonadati</taxon>
        <taxon>Bacteroidota</taxon>
        <taxon>Sphingobacteriia</taxon>
        <taxon>Sphingobacteriales</taxon>
        <taxon>Sphingobacteriaceae</taxon>
        <taxon>Mucilaginibacter</taxon>
    </lineage>
</organism>
<sequence>MSISSFLSKIWAEVKDLFSKLPSEVKLAASVAVTITDNIKKFVDSPAADILTAIIPGDLDDKIKAWLHLQLPNILTGLRLVEALSTSKDSNEITSAAIKIVQAMDGDIQSAFLHDLGVLIAQEVAKAQNETLSWSDGIYIIEWYYQHKFKDSDK</sequence>
<dbReference type="OrthoDB" id="796201at2"/>
<dbReference type="RefSeq" id="WP_074487548.1">
    <property type="nucleotide sequence ID" value="NZ_FPAM01000001.1"/>
</dbReference>
<name>A0A1Q5ZST9_9SPHI</name>
<dbReference type="Proteomes" id="UP000186720">
    <property type="component" value="Unassembled WGS sequence"/>
</dbReference>
<dbReference type="AlphaFoldDB" id="A0A1Q5ZST9"/>